<dbReference type="GO" id="GO:0006298">
    <property type="term" value="P:mismatch repair"/>
    <property type="evidence" value="ECO:0007669"/>
    <property type="project" value="TreeGrafter"/>
</dbReference>
<dbReference type="PIRSF" id="PIRSF000398">
    <property type="entry name" value="M_m6A_EcoRV"/>
    <property type="match status" value="1"/>
</dbReference>
<reference evidence="8" key="1">
    <citation type="journal article" date="2013" name="Stand. Genomic Sci.">
        <title>Genome sequence of the thermophilic fresh-water bacterium Spirochaeta caldaria type strain (H1(T)), reclassification of Spirochaeta caldaria, Spirochaeta stenostrepta, and Spirochaeta zuelzerae in the genus Treponema as Treponema caldaria comb. nov., Treponema stenostrepta comb. nov., and Treponema zuelzerae comb. nov., and emendation of the genus Treponema.</title>
        <authorList>
            <person name="Abt B."/>
            <person name="Goker M."/>
            <person name="Scheuner C."/>
            <person name="Han C."/>
            <person name="Lu M."/>
            <person name="Misra M."/>
            <person name="Lapidus A."/>
            <person name="Nolan M."/>
            <person name="Lucas S."/>
            <person name="Hammon N."/>
            <person name="Deshpande S."/>
            <person name="Cheng J.F."/>
            <person name="Tapia R."/>
            <person name="Goodwin L.A."/>
            <person name="Pitluck S."/>
            <person name="Liolios K."/>
            <person name="Pagani I."/>
            <person name="Ivanova N."/>
            <person name="Mavromatis K."/>
            <person name="Mikhailova N."/>
            <person name="Huntemann M."/>
            <person name="Pati A."/>
            <person name="Chen A."/>
            <person name="Palaniappan K."/>
            <person name="Land M."/>
            <person name="Hauser L."/>
            <person name="Jeffries C.D."/>
            <person name="Rohde M."/>
            <person name="Spring S."/>
            <person name="Gronow S."/>
            <person name="Detter J.C."/>
            <person name="Bristow J."/>
            <person name="Eisen J.A."/>
            <person name="Markowitz V."/>
            <person name="Hugenholtz P."/>
            <person name="Kyrpides N.C."/>
            <person name="Woyke T."/>
            <person name="Klenk H.P."/>
        </authorList>
    </citation>
    <scope>NUCLEOTIDE SEQUENCE</scope>
    <source>
        <strain evidence="8">ATCC 51460 / DSM 7334 / H1</strain>
    </source>
</reference>
<evidence type="ECO:0000256" key="2">
    <source>
        <dbReference type="ARBA" id="ARBA00011900"/>
    </source>
</evidence>
<dbReference type="EMBL" id="CP002868">
    <property type="protein sequence ID" value="AEJ19906.1"/>
    <property type="molecule type" value="Genomic_DNA"/>
</dbReference>
<keyword evidence="5" id="KW-0949">S-adenosyl-L-methionine</keyword>
<dbReference type="GO" id="GO:0043565">
    <property type="term" value="F:sequence-specific DNA binding"/>
    <property type="evidence" value="ECO:0007669"/>
    <property type="project" value="TreeGrafter"/>
</dbReference>
<keyword evidence="3 7" id="KW-0489">Methyltransferase</keyword>
<evidence type="ECO:0000256" key="1">
    <source>
        <dbReference type="ARBA" id="ARBA00006594"/>
    </source>
</evidence>
<dbReference type="eggNOG" id="COG0338">
    <property type="taxonomic scope" value="Bacteria"/>
</dbReference>
<dbReference type="KEGG" id="scd:Spica_1764"/>
<dbReference type="EC" id="2.1.1.72" evidence="2"/>
<dbReference type="AlphaFoldDB" id="F8F2Z8"/>
<accession>F8F2Z8</accession>
<evidence type="ECO:0000313" key="8">
    <source>
        <dbReference type="Proteomes" id="UP000000503"/>
    </source>
</evidence>
<evidence type="ECO:0000256" key="4">
    <source>
        <dbReference type="ARBA" id="ARBA00022679"/>
    </source>
</evidence>
<dbReference type="SUPFAM" id="SSF53335">
    <property type="entry name" value="S-adenosyl-L-methionine-dependent methyltransferases"/>
    <property type="match status" value="1"/>
</dbReference>
<dbReference type="OrthoDB" id="9805629at2"/>
<comment type="similarity">
    <text evidence="1">Belongs to the N(4)/N(6)-methyltransferase family.</text>
</comment>
<dbReference type="GO" id="GO:0009307">
    <property type="term" value="P:DNA restriction-modification system"/>
    <property type="evidence" value="ECO:0007669"/>
    <property type="project" value="InterPro"/>
</dbReference>
<dbReference type="STRING" id="744872.Spica_1764"/>
<dbReference type="Gene3D" id="1.10.1020.10">
    <property type="entry name" value="Adenine-specific Methyltransferase, Domain 2"/>
    <property type="match status" value="1"/>
</dbReference>
<dbReference type="GO" id="GO:1904047">
    <property type="term" value="F:S-adenosyl-L-methionine binding"/>
    <property type="evidence" value="ECO:0007669"/>
    <property type="project" value="TreeGrafter"/>
</dbReference>
<name>F8F2Z8_GRAC1</name>
<dbReference type="Gene3D" id="3.40.50.150">
    <property type="entry name" value="Vaccinia Virus protein VP39"/>
    <property type="match status" value="1"/>
</dbReference>
<dbReference type="InterPro" id="IPR012327">
    <property type="entry name" value="MeTrfase_D12"/>
</dbReference>
<evidence type="ECO:0000256" key="6">
    <source>
        <dbReference type="ARBA" id="ARBA00047942"/>
    </source>
</evidence>
<comment type="catalytic activity">
    <reaction evidence="6">
        <text>a 2'-deoxyadenosine in DNA + S-adenosyl-L-methionine = an N(6)-methyl-2'-deoxyadenosine in DNA + S-adenosyl-L-homocysteine + H(+)</text>
        <dbReference type="Rhea" id="RHEA:15197"/>
        <dbReference type="Rhea" id="RHEA-COMP:12418"/>
        <dbReference type="Rhea" id="RHEA-COMP:12419"/>
        <dbReference type="ChEBI" id="CHEBI:15378"/>
        <dbReference type="ChEBI" id="CHEBI:57856"/>
        <dbReference type="ChEBI" id="CHEBI:59789"/>
        <dbReference type="ChEBI" id="CHEBI:90615"/>
        <dbReference type="ChEBI" id="CHEBI:90616"/>
        <dbReference type="EC" id="2.1.1.72"/>
    </reaction>
</comment>
<proteinExistence type="inferred from homology"/>
<keyword evidence="4" id="KW-0808">Transferase</keyword>
<dbReference type="InterPro" id="IPR012263">
    <property type="entry name" value="M_m6A_EcoRV"/>
</dbReference>
<dbReference type="RefSeq" id="WP_013969208.1">
    <property type="nucleotide sequence ID" value="NC_015732.1"/>
</dbReference>
<dbReference type="HOGENOM" id="CLU_063430_4_0_12"/>
<evidence type="ECO:0000256" key="3">
    <source>
        <dbReference type="ARBA" id="ARBA00022603"/>
    </source>
</evidence>
<dbReference type="PRINTS" id="PR00505">
    <property type="entry name" value="D12N6MTFRASE"/>
</dbReference>
<sequence length="287" mass="33732">MGRYLKSENYSPMRYPGGKGKLSGYFKELLKLNNLYDCTYFEPYAGGAAVALSLLFNQYAQRIVINDFDLSIYALWHSIVNKTNKLCSLIENTKVTIETWREMKEVNKTEKTNLLKLGFSTLFLNRTNRSGIINAGVIGGLDQKGEWKIDARFNKNNIIDRILHISKYKNNIEVHNLDAIELINNHNLIKGNKSFIYLDPPYYKKGKDLYLNYYNREDHEKVYKCLENISSRKWVVTYDNVDYIRELYKKYRVQYYNLSYCAHNYKKGSEIAIYSDKLVFPEFQSPI</sequence>
<evidence type="ECO:0000256" key="5">
    <source>
        <dbReference type="ARBA" id="ARBA00022691"/>
    </source>
</evidence>
<keyword evidence="8" id="KW-1185">Reference proteome</keyword>
<dbReference type="InterPro" id="IPR029063">
    <property type="entry name" value="SAM-dependent_MTases_sf"/>
</dbReference>
<dbReference type="REBASE" id="37836">
    <property type="entry name" value="M.Tca7334ORF1764P"/>
</dbReference>
<dbReference type="Proteomes" id="UP000000503">
    <property type="component" value="Chromosome"/>
</dbReference>
<dbReference type="Pfam" id="PF02086">
    <property type="entry name" value="MethyltransfD12"/>
    <property type="match status" value="1"/>
</dbReference>
<evidence type="ECO:0000313" key="7">
    <source>
        <dbReference type="EMBL" id="AEJ19906.1"/>
    </source>
</evidence>
<dbReference type="PANTHER" id="PTHR30481:SF2">
    <property type="entry name" value="SITE-SPECIFIC DNA-METHYLTRANSFERASE (ADENINE-SPECIFIC)"/>
    <property type="match status" value="1"/>
</dbReference>
<dbReference type="PANTHER" id="PTHR30481">
    <property type="entry name" value="DNA ADENINE METHYLASE"/>
    <property type="match status" value="1"/>
</dbReference>
<gene>
    <name evidence="7" type="ordered locus">Spica_1764</name>
</gene>
<organism evidence="7 8">
    <name type="scientific">Gracilinema caldarium (strain ATCC 51460 / DSM 7334 / H1)</name>
    <name type="common">Treponema caldarium</name>
    <dbReference type="NCBI Taxonomy" id="744872"/>
    <lineage>
        <taxon>Bacteria</taxon>
        <taxon>Pseudomonadati</taxon>
        <taxon>Spirochaetota</taxon>
        <taxon>Spirochaetia</taxon>
        <taxon>Spirochaetales</taxon>
        <taxon>Breznakiellaceae</taxon>
        <taxon>Gracilinema</taxon>
    </lineage>
</organism>
<dbReference type="GO" id="GO:0009007">
    <property type="term" value="F:site-specific DNA-methyltransferase (adenine-specific) activity"/>
    <property type="evidence" value="ECO:0007669"/>
    <property type="project" value="UniProtKB-EC"/>
</dbReference>
<dbReference type="GO" id="GO:0032259">
    <property type="term" value="P:methylation"/>
    <property type="evidence" value="ECO:0007669"/>
    <property type="project" value="UniProtKB-KW"/>
</dbReference>
<dbReference type="InterPro" id="IPR023095">
    <property type="entry name" value="Ade_MeTrfase_dom_2"/>
</dbReference>
<protein>
    <recommendedName>
        <fullName evidence="2">site-specific DNA-methyltransferase (adenine-specific)</fullName>
        <ecNumber evidence="2">2.1.1.72</ecNumber>
    </recommendedName>
</protein>